<dbReference type="CDD" id="cd00009">
    <property type="entry name" value="AAA"/>
    <property type="match status" value="1"/>
</dbReference>
<dbReference type="GO" id="GO:0016887">
    <property type="term" value="F:ATP hydrolysis activity"/>
    <property type="evidence" value="ECO:0007669"/>
    <property type="project" value="InterPro"/>
</dbReference>
<evidence type="ECO:0000313" key="2">
    <source>
        <dbReference type="EMBL" id="BBH25106.1"/>
    </source>
</evidence>
<dbReference type="Pfam" id="PF13401">
    <property type="entry name" value="AAA_22"/>
    <property type="match status" value="1"/>
</dbReference>
<dbReference type="InterPro" id="IPR003593">
    <property type="entry name" value="AAA+_ATPase"/>
</dbReference>
<accession>A0A3G9J2W3</accession>
<dbReference type="RefSeq" id="WP_125118086.1">
    <property type="nucleotide sequence ID" value="NZ_AP019309.1"/>
</dbReference>
<protein>
    <submittedName>
        <fullName evidence="2">ATPase AAA</fullName>
    </submittedName>
</protein>
<sequence length="268" mass="30472">MDVKTFYGFSKMPFRKETTYTKPFESEDVANMTDRLKYLKTIKGIGVFTGPPGSGKTSIVRDYVNKLNRSLYHVIYIAMTTVTATEFLRQVAYGLGLEPKNRKCDLFKQIHETIESLSVDRKVTPVLILDEAQYLHNAILHDIKMLLNFDFDSKNRMILIFVGESGFNGILGKRVHDALRQRVVINYDMQGLQKKEAEAYVKHCLKECGCREPVFSPEAINAAWEIGNGSVRRMNNILEKALIEGANRKEKPIGTDTILMAQQEVELG</sequence>
<dbReference type="SUPFAM" id="SSF52540">
    <property type="entry name" value="P-loop containing nucleoside triphosphate hydrolases"/>
    <property type="match status" value="1"/>
</dbReference>
<name>A0A3G9J2W3_9FIRM</name>
<dbReference type="OrthoDB" id="9815896at2"/>
<dbReference type="KEGG" id="ebm:SG0102_00400"/>
<keyword evidence="3" id="KW-1185">Reference proteome</keyword>
<feature type="domain" description="AAA+ ATPase" evidence="1">
    <location>
        <begin position="42"/>
        <end position="190"/>
    </location>
</feature>
<dbReference type="EMBL" id="AP019309">
    <property type="protein sequence ID" value="BBH25106.1"/>
    <property type="molecule type" value="Genomic_DNA"/>
</dbReference>
<dbReference type="Proteomes" id="UP000268059">
    <property type="component" value="Chromosome"/>
</dbReference>
<dbReference type="Gene3D" id="3.40.50.300">
    <property type="entry name" value="P-loop containing nucleotide triphosphate hydrolases"/>
    <property type="match status" value="1"/>
</dbReference>
<dbReference type="InterPro" id="IPR052026">
    <property type="entry name" value="ExeA_AAA_ATPase_DNA-bind"/>
</dbReference>
<gene>
    <name evidence="2" type="ORF">SG0102_00400</name>
</gene>
<dbReference type="InParanoid" id="A0A3G9J2W3"/>
<dbReference type="PANTHER" id="PTHR35894:SF1">
    <property type="entry name" value="PHOSPHORIBULOKINASE _ URIDINE KINASE FAMILY"/>
    <property type="match status" value="1"/>
</dbReference>
<dbReference type="SMART" id="SM00382">
    <property type="entry name" value="AAA"/>
    <property type="match status" value="1"/>
</dbReference>
<dbReference type="PANTHER" id="PTHR35894">
    <property type="entry name" value="GENERAL SECRETION PATHWAY PROTEIN A-RELATED"/>
    <property type="match status" value="1"/>
</dbReference>
<evidence type="ECO:0000259" key="1">
    <source>
        <dbReference type="SMART" id="SM00382"/>
    </source>
</evidence>
<organism evidence="2 3">
    <name type="scientific">Intestinibaculum porci</name>
    <dbReference type="NCBI Taxonomy" id="2487118"/>
    <lineage>
        <taxon>Bacteria</taxon>
        <taxon>Bacillati</taxon>
        <taxon>Bacillota</taxon>
        <taxon>Erysipelotrichia</taxon>
        <taxon>Erysipelotrichales</taxon>
        <taxon>Erysipelotrichaceae</taxon>
        <taxon>Intestinibaculum</taxon>
    </lineage>
</organism>
<evidence type="ECO:0000313" key="3">
    <source>
        <dbReference type="Proteomes" id="UP000268059"/>
    </source>
</evidence>
<dbReference type="InterPro" id="IPR049945">
    <property type="entry name" value="AAA_22"/>
</dbReference>
<dbReference type="InterPro" id="IPR027417">
    <property type="entry name" value="P-loop_NTPase"/>
</dbReference>
<dbReference type="AlphaFoldDB" id="A0A3G9J2W3"/>
<proteinExistence type="predicted"/>
<reference evidence="2 3" key="1">
    <citation type="submission" date="2018-11" db="EMBL/GenBank/DDBJ databases">
        <title>Novel Erysipelotrichaceae bacterium isolated from small intestine of a swine.</title>
        <authorList>
            <person name="Kim J.S."/>
            <person name="Choe H."/>
            <person name="Lee Y.R."/>
            <person name="Kim K.M."/>
            <person name="Park D.S."/>
        </authorList>
    </citation>
    <scope>NUCLEOTIDE SEQUENCE [LARGE SCALE GENOMIC DNA]</scope>
    <source>
        <strain evidence="2 3">SG0102</strain>
    </source>
</reference>